<name>A0A1I6L437_9EURY</name>
<protein>
    <submittedName>
        <fullName evidence="3">Uncharacterized protein</fullName>
    </submittedName>
</protein>
<dbReference type="SUPFAM" id="SSF63446">
    <property type="entry name" value="Type I dockerin domain"/>
    <property type="match status" value="1"/>
</dbReference>
<dbReference type="AlphaFoldDB" id="A0A1I6L437"/>
<evidence type="ECO:0000313" key="4">
    <source>
        <dbReference type="Proteomes" id="UP000199062"/>
    </source>
</evidence>
<dbReference type="GO" id="GO:0000272">
    <property type="term" value="P:polysaccharide catabolic process"/>
    <property type="evidence" value="ECO:0007669"/>
    <property type="project" value="InterPro"/>
</dbReference>
<dbReference type="EMBL" id="FOZK01000002">
    <property type="protein sequence ID" value="SFR98187.1"/>
    <property type="molecule type" value="Genomic_DNA"/>
</dbReference>
<dbReference type="OrthoDB" id="380080at2157"/>
<dbReference type="InterPro" id="IPR036439">
    <property type="entry name" value="Dockerin_dom_sf"/>
</dbReference>
<keyword evidence="2" id="KW-1133">Transmembrane helix</keyword>
<dbReference type="InterPro" id="IPR018247">
    <property type="entry name" value="EF_Hand_1_Ca_BS"/>
</dbReference>
<dbReference type="RefSeq" id="WP_089816321.1">
    <property type="nucleotide sequence ID" value="NZ_FOZK01000002.1"/>
</dbReference>
<reference evidence="3 4" key="1">
    <citation type="submission" date="2016-10" db="EMBL/GenBank/DDBJ databases">
        <authorList>
            <person name="de Groot N.N."/>
        </authorList>
    </citation>
    <scope>NUCLEOTIDE SEQUENCE [LARGE SCALE GENOMIC DNA]</scope>
    <source>
        <strain evidence="3 4">CGMCC 1.10457</strain>
    </source>
</reference>
<keyword evidence="4" id="KW-1185">Reference proteome</keyword>
<accession>A0A1I6L437</accession>
<evidence type="ECO:0000256" key="2">
    <source>
        <dbReference type="SAM" id="Phobius"/>
    </source>
</evidence>
<feature type="transmembrane region" description="Helical" evidence="2">
    <location>
        <begin position="20"/>
        <end position="41"/>
    </location>
</feature>
<keyword evidence="2" id="KW-0472">Membrane</keyword>
<feature type="region of interest" description="Disordered" evidence="1">
    <location>
        <begin position="282"/>
        <end position="312"/>
    </location>
</feature>
<dbReference type="PROSITE" id="PS00018">
    <property type="entry name" value="EF_HAND_1"/>
    <property type="match status" value="1"/>
</dbReference>
<evidence type="ECO:0000313" key="3">
    <source>
        <dbReference type="EMBL" id="SFR98187.1"/>
    </source>
</evidence>
<organism evidence="3 4">
    <name type="scientific">Halomicrobium zhouii</name>
    <dbReference type="NCBI Taxonomy" id="767519"/>
    <lineage>
        <taxon>Archaea</taxon>
        <taxon>Methanobacteriati</taxon>
        <taxon>Methanobacteriota</taxon>
        <taxon>Stenosarchaea group</taxon>
        <taxon>Halobacteria</taxon>
        <taxon>Halobacteriales</taxon>
        <taxon>Haloarculaceae</taxon>
        <taxon>Halomicrobium</taxon>
    </lineage>
</organism>
<gene>
    <name evidence="3" type="ORF">SAMN05216559_1989</name>
</gene>
<sequence>MAREGRERDGRRRELGRRSFLNHVGVGALGVGVGVGIDGFGSGRARQESDPLPWTATFERADGTTDHDGESAWHVESADSHPSFAVRSGALTATETAGDARWLSEPIDVSGADAVDVAVELRGSGPLWGGPAPVVGTDPPTDPDADGIYEDVTGDGRLDDEDVGALFEALDDENVTDDAAAFDGNCNGRVDYNDVVRLARAANGTADRAHQGDCGRPADELAVSYVLDGVETVVATFSDDASADGETVSATGLTGQTLRVVVTARTTDPATAYHVDAVEVTATGDDGGQEDGSQDEGGQHDGDEGTDGAADPTLFYEDFESGSMADEETLALESNESGFVWHGNNRTAVVEDEWPDGGRVVWHNEPRDEFVEGADYRTRDGSRSLRFRYPPEESWAEQRFTMNREGTGYDEVWIGYWIRVPHNFSHASGSGSPSNNKWLAVWMDGYSQKGTGATAVFNTWSSFDHEEGAARATISASNAGGAGHHRGIDDFILPSRDRGRWMYTVHRLVTSSERGAADGTAHWWRRWEDAEEFELVKEVTDYVFDPPSDPEKPQGWNKGYLMGWTNPNYAEETEFLIDQFALSTEPLVDDLP</sequence>
<proteinExistence type="predicted"/>
<dbReference type="STRING" id="767519.SAMN05216559_1989"/>
<evidence type="ECO:0000256" key="1">
    <source>
        <dbReference type="SAM" id="MobiDB-lite"/>
    </source>
</evidence>
<dbReference type="Proteomes" id="UP000199062">
    <property type="component" value="Unassembled WGS sequence"/>
</dbReference>
<keyword evidence="2" id="KW-0812">Transmembrane</keyword>